<dbReference type="VEuPathDB" id="FungiDB:BD410DRAFT_85990"/>
<name>A0A4Y7PMU9_9AGAM</name>
<dbReference type="Gene3D" id="3.80.10.10">
    <property type="entry name" value="Ribonuclease Inhibitor"/>
    <property type="match status" value="1"/>
</dbReference>
<dbReference type="OrthoDB" id="2884925at2759"/>
<sequence length="503" mass="57185">MIFVLTQADISPWTNEFRKWIYCTHVSRRWRRVSLAFNHLWTSIDTTWGSIVTTFIHRSGNAPLILRMDLRPDTWWLESQAINMALTHISRTRELYLRVEGVEELTKISTQLLQIGLQTSLEVLDFQSGVSSFELPRDIFKQTHGSLRSLTFTNVCSPYPPALLGNITSLRIIWTQRPGSPHLVSFLDMLDQCSNIVEFEFCDKMSWDPLQMDPGRWPWQRMICLRHLRRLSLTNPPSPSVIHLLNHLSLPALHSLKISCCANDYWGIPSIQPAFTSAYDSCRVEMSKNDLHVVFTHIANPDLIMDVRLRILQNDFDAFRSVFPDGFPLLTSLCFSFSFPTVPSEPYQTTTWISLLQSLPNLHDLKFGDLYGNGTCDQTAATLLNALSSEPNTSGHICPKLRSVSFANISLSPDVPMKEVDSTNARISATGIKLGHRSVINFNYSLWAFVISRSRQRMRLAQLDISECQHVDDPLLESLAPYVDEILPKPHQSSSAIGKVVNQ</sequence>
<dbReference type="SUPFAM" id="SSF52047">
    <property type="entry name" value="RNI-like"/>
    <property type="match status" value="1"/>
</dbReference>
<keyword evidence="2" id="KW-1185">Reference proteome</keyword>
<protein>
    <recommendedName>
        <fullName evidence="3">F-box domain-containing protein</fullName>
    </recommendedName>
</protein>
<gene>
    <name evidence="1" type="ORF">BD410DRAFT_85990</name>
</gene>
<evidence type="ECO:0000313" key="1">
    <source>
        <dbReference type="EMBL" id="TDL15790.1"/>
    </source>
</evidence>
<organism evidence="1 2">
    <name type="scientific">Rickenella mellea</name>
    <dbReference type="NCBI Taxonomy" id="50990"/>
    <lineage>
        <taxon>Eukaryota</taxon>
        <taxon>Fungi</taxon>
        <taxon>Dikarya</taxon>
        <taxon>Basidiomycota</taxon>
        <taxon>Agaricomycotina</taxon>
        <taxon>Agaricomycetes</taxon>
        <taxon>Hymenochaetales</taxon>
        <taxon>Rickenellaceae</taxon>
        <taxon>Rickenella</taxon>
    </lineage>
</organism>
<accession>A0A4Y7PMU9</accession>
<dbReference type="InterPro" id="IPR032675">
    <property type="entry name" value="LRR_dom_sf"/>
</dbReference>
<evidence type="ECO:0008006" key="3">
    <source>
        <dbReference type="Google" id="ProtNLM"/>
    </source>
</evidence>
<reference evidence="1 2" key="1">
    <citation type="submission" date="2018-06" db="EMBL/GenBank/DDBJ databases">
        <title>A transcriptomic atlas of mushroom development highlights an independent origin of complex multicellularity.</title>
        <authorList>
            <consortium name="DOE Joint Genome Institute"/>
            <person name="Krizsan K."/>
            <person name="Almasi E."/>
            <person name="Merenyi Z."/>
            <person name="Sahu N."/>
            <person name="Viragh M."/>
            <person name="Koszo T."/>
            <person name="Mondo S."/>
            <person name="Kiss B."/>
            <person name="Balint B."/>
            <person name="Kues U."/>
            <person name="Barry K."/>
            <person name="Hegedus J.C."/>
            <person name="Henrissat B."/>
            <person name="Johnson J."/>
            <person name="Lipzen A."/>
            <person name="Ohm R."/>
            <person name="Nagy I."/>
            <person name="Pangilinan J."/>
            <person name="Yan J."/>
            <person name="Xiong Y."/>
            <person name="Grigoriev I.V."/>
            <person name="Hibbett D.S."/>
            <person name="Nagy L.G."/>
        </authorList>
    </citation>
    <scope>NUCLEOTIDE SEQUENCE [LARGE SCALE GENOMIC DNA]</scope>
    <source>
        <strain evidence="1 2">SZMC22713</strain>
    </source>
</reference>
<dbReference type="AlphaFoldDB" id="A0A4Y7PMU9"/>
<evidence type="ECO:0000313" key="2">
    <source>
        <dbReference type="Proteomes" id="UP000294933"/>
    </source>
</evidence>
<proteinExistence type="predicted"/>
<dbReference type="EMBL" id="ML170262">
    <property type="protein sequence ID" value="TDL15790.1"/>
    <property type="molecule type" value="Genomic_DNA"/>
</dbReference>
<dbReference type="Proteomes" id="UP000294933">
    <property type="component" value="Unassembled WGS sequence"/>
</dbReference>